<keyword evidence="5" id="KW-0611">Plant defense</keyword>
<dbReference type="SUPFAM" id="SSF52058">
    <property type="entry name" value="L domain-like"/>
    <property type="match status" value="1"/>
</dbReference>
<dbReference type="InterPro" id="IPR002182">
    <property type="entry name" value="NB-ARC"/>
</dbReference>
<dbReference type="PRINTS" id="PR00364">
    <property type="entry name" value="DISEASERSIST"/>
</dbReference>
<organism evidence="9 10">
    <name type="scientific">Hibiscus sabdariffa</name>
    <name type="common">roselle</name>
    <dbReference type="NCBI Taxonomy" id="183260"/>
    <lineage>
        <taxon>Eukaryota</taxon>
        <taxon>Viridiplantae</taxon>
        <taxon>Streptophyta</taxon>
        <taxon>Embryophyta</taxon>
        <taxon>Tracheophyta</taxon>
        <taxon>Spermatophyta</taxon>
        <taxon>Magnoliopsida</taxon>
        <taxon>eudicotyledons</taxon>
        <taxon>Gunneridae</taxon>
        <taxon>Pentapetalae</taxon>
        <taxon>rosids</taxon>
        <taxon>malvids</taxon>
        <taxon>Malvales</taxon>
        <taxon>Malvaceae</taxon>
        <taxon>Malvoideae</taxon>
        <taxon>Hibiscus</taxon>
    </lineage>
</organism>
<protein>
    <recommendedName>
        <fullName evidence="11">NB-ARC domain-containing protein</fullName>
    </recommendedName>
</protein>
<dbReference type="InterPro" id="IPR032675">
    <property type="entry name" value="LRR_dom_sf"/>
</dbReference>
<dbReference type="PROSITE" id="PS51450">
    <property type="entry name" value="LRR"/>
    <property type="match status" value="1"/>
</dbReference>
<evidence type="ECO:0000256" key="3">
    <source>
        <dbReference type="ARBA" id="ARBA00022737"/>
    </source>
</evidence>
<dbReference type="Gene3D" id="3.80.10.10">
    <property type="entry name" value="Ribonuclease Inhibitor"/>
    <property type="match status" value="1"/>
</dbReference>
<dbReference type="InterPro" id="IPR042197">
    <property type="entry name" value="Apaf_helical"/>
</dbReference>
<evidence type="ECO:0000256" key="1">
    <source>
        <dbReference type="ARBA" id="ARBA00008894"/>
    </source>
</evidence>
<dbReference type="Proteomes" id="UP001472677">
    <property type="component" value="Unassembled WGS sequence"/>
</dbReference>
<dbReference type="InterPro" id="IPR001611">
    <property type="entry name" value="Leu-rich_rpt"/>
</dbReference>
<keyword evidence="3" id="KW-0677">Repeat</keyword>
<keyword evidence="6" id="KW-0067">ATP-binding</keyword>
<keyword evidence="2" id="KW-0433">Leucine-rich repeat</keyword>
<dbReference type="Gene3D" id="1.10.8.430">
    <property type="entry name" value="Helical domain of apoptotic protease-activating factors"/>
    <property type="match status" value="1"/>
</dbReference>
<dbReference type="Pfam" id="PF23559">
    <property type="entry name" value="WHD_DRP"/>
    <property type="match status" value="1"/>
</dbReference>
<proteinExistence type="inferred from homology"/>
<evidence type="ECO:0000313" key="9">
    <source>
        <dbReference type="EMBL" id="KAK8575939.1"/>
    </source>
</evidence>
<evidence type="ECO:0000259" key="8">
    <source>
        <dbReference type="Pfam" id="PF23559"/>
    </source>
</evidence>
<keyword evidence="10" id="KW-1185">Reference proteome</keyword>
<evidence type="ECO:0008006" key="11">
    <source>
        <dbReference type="Google" id="ProtNLM"/>
    </source>
</evidence>
<dbReference type="EMBL" id="JBBPBM010000007">
    <property type="protein sequence ID" value="KAK8575939.1"/>
    <property type="molecule type" value="Genomic_DNA"/>
</dbReference>
<dbReference type="SUPFAM" id="SSF52540">
    <property type="entry name" value="P-loop containing nucleoside triphosphate hydrolases"/>
    <property type="match status" value="1"/>
</dbReference>
<evidence type="ECO:0000256" key="6">
    <source>
        <dbReference type="ARBA" id="ARBA00022840"/>
    </source>
</evidence>
<dbReference type="Gene3D" id="3.40.50.300">
    <property type="entry name" value="P-loop containing nucleotide triphosphate hydrolases"/>
    <property type="match status" value="1"/>
</dbReference>
<reference evidence="9 10" key="1">
    <citation type="journal article" date="2024" name="G3 (Bethesda)">
        <title>Genome assembly of Hibiscus sabdariffa L. provides insights into metabolisms of medicinal natural products.</title>
        <authorList>
            <person name="Kim T."/>
        </authorList>
    </citation>
    <scope>NUCLEOTIDE SEQUENCE [LARGE SCALE GENOMIC DNA]</scope>
    <source>
        <strain evidence="9">TK-2024</strain>
        <tissue evidence="9">Old leaves</tissue>
    </source>
</reference>
<dbReference type="InterPro" id="IPR058922">
    <property type="entry name" value="WHD_DRP"/>
</dbReference>
<dbReference type="InterPro" id="IPR027417">
    <property type="entry name" value="P-loop_NTPase"/>
</dbReference>
<sequence length="852" mass="96877">MGNCFSVQCSLDNILIRGWDSTVGQANYVCKLKEILPTLSGALDELKARRNDVQRKVDLDEQRRLRQLDEVQLWLSKADTMITETEQLIADGPKEINSLCLYGCVSKNCLSTYKLGRKVDQRLQDIKDHMSKGVFDKVADTHPAASMILRPEERTIALESTIDKVWKYIVDKDVGIIGIYGTGGVGKTTLLTQINNKFGTTPEGFDVIIWVLVSKDYDVGKIQDEIGENIGFSNGSWKNKRVDQKAVDIYGVLHNKRFVLLLDDLWERVDLNRAGIPKPSQQNGSKLIFTTRSLEVCGEMEARKRIRVECLKPEEAQKLFQDKVGDETLNSHPDIPELAEQVVKECGGLPLALITIGRAMASKTSPGEWKYAVQKLKQSAFPKMENEVFPLLKFSYDYLDPTMKCCLLYCCLYPEDYRITRKRLVEYWFCEGLLNEDDSFSEAQTHGENIISSLLSACVLESDGEYHVKMHDVIRDMCLWIACQLEDEAEIFFVKAGTQLAKEPDFKAGECAERMSVMQNQIEVLRETLKCPNLRTLFLSKNKLKVISDGFFQFVPHLTVLNLSENKDLKALPEGISQLVSLECLDLRGTGITELPTELKCLTKLKMLDLSYMFQLRKIPPHLISSFSELQILRIWHLPSLDPAKEDNVLDGVGNEKLIEELKSLQHLNVLIIPPITSMIDLNRFLSLELFRCCAETLSLWYFWKSNVFNVLCLENMKHLERLDILSCEDMEIEMGKLHTRVSSSTNCTSPFHTLKEVLISSCYKLRDITWLILAPNIRSLELKHCGIMEEILRKGKLGEVADVVGIPKDTPFSKLERLHLESLPELKSIYWGTLSGYGFLQGSQVICKSKI</sequence>
<comment type="similarity">
    <text evidence="1">Belongs to the disease resistance NB-LRR family.</text>
</comment>
<dbReference type="InterPro" id="IPR003591">
    <property type="entry name" value="Leu-rich_rpt_typical-subtyp"/>
</dbReference>
<name>A0ABR2FC91_9ROSI</name>
<feature type="domain" description="NB-ARC" evidence="7">
    <location>
        <begin position="159"/>
        <end position="329"/>
    </location>
</feature>
<accession>A0ABR2FC91</accession>
<feature type="domain" description="Disease resistance protein winged helix" evidence="8">
    <location>
        <begin position="412"/>
        <end position="477"/>
    </location>
</feature>
<evidence type="ECO:0000256" key="2">
    <source>
        <dbReference type="ARBA" id="ARBA00022614"/>
    </source>
</evidence>
<dbReference type="Pfam" id="PF13855">
    <property type="entry name" value="LRR_8"/>
    <property type="match status" value="1"/>
</dbReference>
<evidence type="ECO:0000256" key="4">
    <source>
        <dbReference type="ARBA" id="ARBA00022741"/>
    </source>
</evidence>
<dbReference type="Gene3D" id="1.10.10.10">
    <property type="entry name" value="Winged helix-like DNA-binding domain superfamily/Winged helix DNA-binding domain"/>
    <property type="match status" value="1"/>
</dbReference>
<keyword evidence="4" id="KW-0547">Nucleotide-binding</keyword>
<dbReference type="InterPro" id="IPR050905">
    <property type="entry name" value="Plant_NBS-LRR"/>
</dbReference>
<dbReference type="Pfam" id="PF00931">
    <property type="entry name" value="NB-ARC"/>
    <property type="match status" value="1"/>
</dbReference>
<gene>
    <name evidence="9" type="ORF">V6N12_063588</name>
</gene>
<evidence type="ECO:0000256" key="5">
    <source>
        <dbReference type="ARBA" id="ARBA00022821"/>
    </source>
</evidence>
<dbReference type="InterPro" id="IPR036388">
    <property type="entry name" value="WH-like_DNA-bd_sf"/>
</dbReference>
<dbReference type="PANTHER" id="PTHR33463:SF220">
    <property type="entry name" value="NB-ARC DOMAIN-CONTAINING PROTEIN"/>
    <property type="match status" value="1"/>
</dbReference>
<comment type="caution">
    <text evidence="9">The sequence shown here is derived from an EMBL/GenBank/DDBJ whole genome shotgun (WGS) entry which is preliminary data.</text>
</comment>
<dbReference type="PANTHER" id="PTHR33463">
    <property type="entry name" value="NB-ARC DOMAIN-CONTAINING PROTEIN-RELATED"/>
    <property type="match status" value="1"/>
</dbReference>
<evidence type="ECO:0000259" key="7">
    <source>
        <dbReference type="Pfam" id="PF00931"/>
    </source>
</evidence>
<dbReference type="SMART" id="SM00369">
    <property type="entry name" value="LRR_TYP"/>
    <property type="match status" value="3"/>
</dbReference>
<evidence type="ECO:0000313" key="10">
    <source>
        <dbReference type="Proteomes" id="UP001472677"/>
    </source>
</evidence>